<name>A0AAV4BV40_9GAST</name>
<dbReference type="EMBL" id="BLXT01005456">
    <property type="protein sequence ID" value="GFO22892.1"/>
    <property type="molecule type" value="Genomic_DNA"/>
</dbReference>
<evidence type="ECO:0000313" key="1">
    <source>
        <dbReference type="EMBL" id="GFO22892.1"/>
    </source>
</evidence>
<proteinExistence type="predicted"/>
<dbReference type="Proteomes" id="UP000735302">
    <property type="component" value="Unassembled WGS sequence"/>
</dbReference>
<accession>A0AAV4BV40</accession>
<evidence type="ECO:0000313" key="2">
    <source>
        <dbReference type="Proteomes" id="UP000735302"/>
    </source>
</evidence>
<organism evidence="1 2">
    <name type="scientific">Plakobranchus ocellatus</name>
    <dbReference type="NCBI Taxonomy" id="259542"/>
    <lineage>
        <taxon>Eukaryota</taxon>
        <taxon>Metazoa</taxon>
        <taxon>Spiralia</taxon>
        <taxon>Lophotrochozoa</taxon>
        <taxon>Mollusca</taxon>
        <taxon>Gastropoda</taxon>
        <taxon>Heterobranchia</taxon>
        <taxon>Euthyneura</taxon>
        <taxon>Panpulmonata</taxon>
        <taxon>Sacoglossa</taxon>
        <taxon>Placobranchoidea</taxon>
        <taxon>Plakobranchidae</taxon>
        <taxon>Plakobranchus</taxon>
    </lineage>
</organism>
<dbReference type="AlphaFoldDB" id="A0AAV4BV40"/>
<comment type="caution">
    <text evidence="1">The sequence shown here is derived from an EMBL/GenBank/DDBJ whole genome shotgun (WGS) entry which is preliminary data.</text>
</comment>
<sequence length="260" mass="29574">MTKLVGQQLEMQVLKSLDLENESPEIQQIFSPLKVYIENGVTQLKTSSNTAVEGLPTCSNENLIKVLHSLSTLGKKAEEDLQSIERYRQDVVRLESTEDRQENSFEEHKELGISGATLEKPQDSPRFVPDDLFGYRKEPLPEDNSLQNVYSLLKKCRNLLQNVNGQAQSRDNLMKLLKLEDELMVNLRKYKALQSVCLSLPIENEEQLNRDLHALFANTFKHISSSDSQLSAYMKGAWVWEVSPEPSVLPSTKIDGLKLR</sequence>
<gene>
    <name evidence="1" type="ORF">PoB_004939700</name>
</gene>
<reference evidence="1 2" key="1">
    <citation type="journal article" date="2021" name="Elife">
        <title>Chloroplast acquisition without the gene transfer in kleptoplastic sea slugs, Plakobranchus ocellatus.</title>
        <authorList>
            <person name="Maeda T."/>
            <person name="Takahashi S."/>
            <person name="Yoshida T."/>
            <person name="Shimamura S."/>
            <person name="Takaki Y."/>
            <person name="Nagai Y."/>
            <person name="Toyoda A."/>
            <person name="Suzuki Y."/>
            <person name="Arimoto A."/>
            <person name="Ishii H."/>
            <person name="Satoh N."/>
            <person name="Nishiyama T."/>
            <person name="Hasebe M."/>
            <person name="Maruyama T."/>
            <person name="Minagawa J."/>
            <person name="Obokata J."/>
            <person name="Shigenobu S."/>
        </authorList>
    </citation>
    <scope>NUCLEOTIDE SEQUENCE [LARGE SCALE GENOMIC DNA]</scope>
</reference>
<keyword evidence="2" id="KW-1185">Reference proteome</keyword>
<protein>
    <submittedName>
        <fullName evidence="1">Uncharacterized protein</fullName>
    </submittedName>
</protein>